<dbReference type="EMBL" id="BMVN01000006">
    <property type="protein sequence ID" value="GHA18534.1"/>
    <property type="molecule type" value="Genomic_DNA"/>
</dbReference>
<comment type="caution">
    <text evidence="2">The sequence shown here is derived from an EMBL/GenBank/DDBJ whole genome shotgun (WGS) entry which is preliminary data.</text>
</comment>
<organism evidence="2 3">
    <name type="scientific">Streptomyces canarius</name>
    <dbReference type="NCBI Taxonomy" id="285453"/>
    <lineage>
        <taxon>Bacteria</taxon>
        <taxon>Bacillati</taxon>
        <taxon>Actinomycetota</taxon>
        <taxon>Actinomycetes</taxon>
        <taxon>Kitasatosporales</taxon>
        <taxon>Streptomycetaceae</taxon>
        <taxon>Streptomyces</taxon>
    </lineage>
</organism>
<protein>
    <submittedName>
        <fullName evidence="2">Uncharacterized protein</fullName>
    </submittedName>
</protein>
<evidence type="ECO:0000313" key="3">
    <source>
        <dbReference type="Proteomes" id="UP000653644"/>
    </source>
</evidence>
<name>A0ABQ3CL38_9ACTN</name>
<accession>A0ABQ3CL38</accession>
<feature type="region of interest" description="Disordered" evidence="1">
    <location>
        <begin position="1"/>
        <end position="47"/>
    </location>
</feature>
<gene>
    <name evidence="2" type="ORF">GCM10010345_24060</name>
</gene>
<proteinExistence type="predicted"/>
<evidence type="ECO:0000256" key="1">
    <source>
        <dbReference type="SAM" id="MobiDB-lite"/>
    </source>
</evidence>
<dbReference type="Proteomes" id="UP000653644">
    <property type="component" value="Unassembled WGS sequence"/>
</dbReference>
<keyword evidence="3" id="KW-1185">Reference proteome</keyword>
<reference evidence="3" key="1">
    <citation type="journal article" date="2019" name="Int. J. Syst. Evol. Microbiol.">
        <title>The Global Catalogue of Microorganisms (GCM) 10K type strain sequencing project: providing services to taxonomists for standard genome sequencing and annotation.</title>
        <authorList>
            <consortium name="The Broad Institute Genomics Platform"/>
            <consortium name="The Broad Institute Genome Sequencing Center for Infectious Disease"/>
            <person name="Wu L."/>
            <person name="Ma J."/>
        </authorList>
    </citation>
    <scope>NUCLEOTIDE SEQUENCE [LARGE SCALE GENOMIC DNA]</scope>
    <source>
        <strain evidence="3">JCM 4733</strain>
    </source>
</reference>
<sequence>MEKDGTEMNQGRHHAHEDGGVQPRSQDPGTTGPLAGRFGVLSPFPRQRAGIGPSVFPYVC</sequence>
<evidence type="ECO:0000313" key="2">
    <source>
        <dbReference type="EMBL" id="GHA18534.1"/>
    </source>
</evidence>